<feature type="transmembrane region" description="Helical" evidence="1">
    <location>
        <begin position="48"/>
        <end position="69"/>
    </location>
</feature>
<keyword evidence="1" id="KW-0472">Membrane</keyword>
<protein>
    <recommendedName>
        <fullName evidence="4">PAP2 family protein</fullName>
    </recommendedName>
</protein>
<comment type="caution">
    <text evidence="2">The sequence shown here is derived from an EMBL/GenBank/DDBJ whole genome shotgun (WGS) entry which is preliminary data.</text>
</comment>
<gene>
    <name evidence="2" type="ORF">E3J95_04860</name>
</gene>
<feature type="transmembrane region" description="Helical" evidence="1">
    <location>
        <begin position="114"/>
        <end position="133"/>
    </location>
</feature>
<dbReference type="Proteomes" id="UP000320781">
    <property type="component" value="Unassembled WGS sequence"/>
</dbReference>
<evidence type="ECO:0000313" key="2">
    <source>
        <dbReference type="EMBL" id="TES85250.1"/>
    </source>
</evidence>
<feature type="transmembrane region" description="Helical" evidence="1">
    <location>
        <begin position="140"/>
        <end position="160"/>
    </location>
</feature>
<feature type="transmembrane region" description="Helical" evidence="1">
    <location>
        <begin position="180"/>
        <end position="202"/>
    </location>
</feature>
<sequence length="207" mass="22502">MARGVIMRKGALKEKIAFYVSMTTSPYVVAVLFAMVSSLYFADNAREFMIWFPVQILFTTVIPLGVSFALFKGGRITDLHVSISEERKIFLLVALPLLPAYLTVLAYVEAPLGLLVIVSGYAITAIAVILVTFRTKVSAHSAAIAACAAGLFILVRSYAVPVMGLVPMVVWARLHRGRHTLGQALIGVILASGIMLVVFFVYQMSGF</sequence>
<dbReference type="EMBL" id="SOKU01000240">
    <property type="protein sequence ID" value="TES85250.1"/>
    <property type="molecule type" value="Genomic_DNA"/>
</dbReference>
<accession>A0A523QI65</accession>
<keyword evidence="1" id="KW-1133">Transmembrane helix</keyword>
<keyword evidence="1" id="KW-0812">Transmembrane</keyword>
<dbReference type="AlphaFoldDB" id="A0A523QI65"/>
<reference evidence="2 3" key="1">
    <citation type="submission" date="2019-03" db="EMBL/GenBank/DDBJ databases">
        <title>Metabolic potential of uncultured bacteria and archaea associated with petroleum seepage in deep-sea sediments.</title>
        <authorList>
            <person name="Dong X."/>
            <person name="Hubert C."/>
        </authorList>
    </citation>
    <scope>NUCLEOTIDE SEQUENCE [LARGE SCALE GENOMIC DNA]</scope>
    <source>
        <strain evidence="2">E44_bin92</strain>
    </source>
</reference>
<evidence type="ECO:0000256" key="1">
    <source>
        <dbReference type="SAM" id="Phobius"/>
    </source>
</evidence>
<organism evidence="2 3">
    <name type="scientific">Aerophobetes bacterium</name>
    <dbReference type="NCBI Taxonomy" id="2030807"/>
    <lineage>
        <taxon>Bacteria</taxon>
        <taxon>Candidatus Aerophobota</taxon>
    </lineage>
</organism>
<name>A0A523QI65_UNCAE</name>
<evidence type="ECO:0008006" key="4">
    <source>
        <dbReference type="Google" id="ProtNLM"/>
    </source>
</evidence>
<proteinExistence type="predicted"/>
<feature type="transmembrane region" description="Helical" evidence="1">
    <location>
        <begin position="89"/>
        <end position="108"/>
    </location>
</feature>
<feature type="transmembrane region" description="Helical" evidence="1">
    <location>
        <begin position="16"/>
        <end position="42"/>
    </location>
</feature>
<evidence type="ECO:0000313" key="3">
    <source>
        <dbReference type="Proteomes" id="UP000320781"/>
    </source>
</evidence>